<keyword evidence="3" id="KW-1185">Reference proteome</keyword>
<protein>
    <submittedName>
        <fullName evidence="2">Aminotransferase class IV</fullName>
    </submittedName>
</protein>
<accession>A0ABT7SBB6</accession>
<dbReference type="SUPFAM" id="SSF56752">
    <property type="entry name" value="D-aminoacid aminotransferase-like PLP-dependent enzymes"/>
    <property type="match status" value="1"/>
</dbReference>
<dbReference type="GO" id="GO:0008483">
    <property type="term" value="F:transaminase activity"/>
    <property type="evidence" value="ECO:0007669"/>
    <property type="project" value="UniProtKB-KW"/>
</dbReference>
<dbReference type="InterPro" id="IPR043131">
    <property type="entry name" value="BCAT-like_N"/>
</dbReference>
<dbReference type="PANTHER" id="PTHR42743:SF11">
    <property type="entry name" value="AMINODEOXYCHORISMATE LYASE"/>
    <property type="match status" value="1"/>
</dbReference>
<keyword evidence="2" id="KW-0032">Aminotransferase</keyword>
<gene>
    <name evidence="2" type="ORF">QRT04_00920</name>
</gene>
<dbReference type="InterPro" id="IPR036038">
    <property type="entry name" value="Aminotransferase-like"/>
</dbReference>
<comment type="similarity">
    <text evidence="1">Belongs to the class-IV pyridoxal-phosphate-dependent aminotransferase family.</text>
</comment>
<dbReference type="Pfam" id="PF01063">
    <property type="entry name" value="Aminotran_4"/>
    <property type="match status" value="1"/>
</dbReference>
<dbReference type="PANTHER" id="PTHR42743">
    <property type="entry name" value="AMINO-ACID AMINOTRANSFERASE"/>
    <property type="match status" value="1"/>
</dbReference>
<dbReference type="Gene3D" id="3.20.10.10">
    <property type="entry name" value="D-amino Acid Aminotransferase, subunit A, domain 2"/>
    <property type="match status" value="1"/>
</dbReference>
<dbReference type="InterPro" id="IPR001544">
    <property type="entry name" value="Aminotrans_IV"/>
</dbReference>
<dbReference type="RefSeq" id="WP_289453000.1">
    <property type="nucleotide sequence ID" value="NZ_JAUCGQ010000001.1"/>
</dbReference>
<dbReference type="EMBL" id="JAUCGQ010000001">
    <property type="protein sequence ID" value="MDM7853478.1"/>
    <property type="molecule type" value="Genomic_DNA"/>
</dbReference>
<name>A0ABT7SBB6_9CELL</name>
<proteinExistence type="inferred from homology"/>
<dbReference type="InterPro" id="IPR043132">
    <property type="entry name" value="BCAT-like_C"/>
</dbReference>
<dbReference type="Gene3D" id="3.30.470.10">
    <property type="match status" value="1"/>
</dbReference>
<dbReference type="InterPro" id="IPR050571">
    <property type="entry name" value="Class-IV_PLP-Dep_Aminotrnsfr"/>
</dbReference>
<comment type="caution">
    <text evidence="2">The sequence shown here is derived from an EMBL/GenBank/DDBJ whole genome shotgun (WGS) entry which is preliminary data.</text>
</comment>
<evidence type="ECO:0000313" key="2">
    <source>
        <dbReference type="EMBL" id="MDM7853478.1"/>
    </source>
</evidence>
<reference evidence="2 3" key="1">
    <citation type="submission" date="2023-06" db="EMBL/GenBank/DDBJ databases">
        <title>Cellulomonas sp. MW4 Whole genome sequence.</title>
        <authorList>
            <person name="Park S."/>
        </authorList>
    </citation>
    <scope>NUCLEOTIDE SEQUENCE [LARGE SCALE GENOMIC DNA]</scope>
    <source>
        <strain evidence="2 3">MW4</strain>
    </source>
</reference>
<sequence length="284" mass="29376">MSIVIWSDGRLHSPDAPLVAGIDHGLTVGDGVFETLGVRRGQPFALTRHLRRLRTSALGLGLGEPDEQLVRDGVAVAMAAAGPDAGRVRITVTGGAGPLGSGRFEPDDQRQTVVVLVGPGAPTPLARVVRVPWVRNERSAVAGLKTTSYAENVVALAAATRRGADEAILANTLGLLCEGTGSNVVVERDGELLTPPLTSGCLAGITRELLLEWAPEAGIAAREADLPYAVLDDVLAGTAQLAVTGSVRNVSPVVALDEVEVEPGEVSLAARAAFDARADDQVDP</sequence>
<evidence type="ECO:0000256" key="1">
    <source>
        <dbReference type="ARBA" id="ARBA00009320"/>
    </source>
</evidence>
<dbReference type="Proteomes" id="UP001529338">
    <property type="component" value="Unassembled WGS sequence"/>
</dbReference>
<organism evidence="2 3">
    <name type="scientific">Cellulomonas alba</name>
    <dbReference type="NCBI Taxonomy" id="3053467"/>
    <lineage>
        <taxon>Bacteria</taxon>
        <taxon>Bacillati</taxon>
        <taxon>Actinomycetota</taxon>
        <taxon>Actinomycetes</taxon>
        <taxon>Micrococcales</taxon>
        <taxon>Cellulomonadaceae</taxon>
        <taxon>Cellulomonas</taxon>
    </lineage>
</organism>
<keyword evidence="2" id="KW-0808">Transferase</keyword>
<evidence type="ECO:0000313" key="3">
    <source>
        <dbReference type="Proteomes" id="UP001529338"/>
    </source>
</evidence>